<evidence type="ECO:0000256" key="1">
    <source>
        <dbReference type="SAM" id="MobiDB-lite"/>
    </source>
</evidence>
<keyword evidence="3" id="KW-1185">Reference proteome</keyword>
<dbReference type="GeneTree" id="ENSGT00990000210365"/>
<evidence type="ECO:0000313" key="3">
    <source>
        <dbReference type="Proteomes" id="UP000472273"/>
    </source>
</evidence>
<name>A0A670ZJD2_PSETE</name>
<protein>
    <submittedName>
        <fullName evidence="2">Uncharacterized protein</fullName>
    </submittedName>
</protein>
<organism evidence="2 3">
    <name type="scientific">Pseudonaja textilis</name>
    <name type="common">Eastern brown snake</name>
    <dbReference type="NCBI Taxonomy" id="8673"/>
    <lineage>
        <taxon>Eukaryota</taxon>
        <taxon>Metazoa</taxon>
        <taxon>Chordata</taxon>
        <taxon>Craniata</taxon>
        <taxon>Vertebrata</taxon>
        <taxon>Euteleostomi</taxon>
        <taxon>Lepidosauria</taxon>
        <taxon>Squamata</taxon>
        <taxon>Bifurcata</taxon>
        <taxon>Unidentata</taxon>
        <taxon>Episquamata</taxon>
        <taxon>Toxicofera</taxon>
        <taxon>Serpentes</taxon>
        <taxon>Colubroidea</taxon>
        <taxon>Elapidae</taxon>
        <taxon>Hydrophiinae</taxon>
        <taxon>Pseudonaja</taxon>
    </lineage>
</organism>
<dbReference type="Proteomes" id="UP000472273">
    <property type="component" value="Unplaced"/>
</dbReference>
<accession>A0A670ZJD2</accession>
<proteinExistence type="predicted"/>
<sequence>MQISIACTEQNLRSRSSDDRLCGGGGRVAAAAAAATAGGGPGPGNNGAFQPPGKGSRQAGGVRASGQTLPHQLAFLLRESTGRGVRVGGGRPI</sequence>
<dbReference type="Ensembl" id="ENSPTXT00000023618.1">
    <property type="protein sequence ID" value="ENSPTXP00000022911.1"/>
    <property type="gene ID" value="ENSPTXG00000015853.1"/>
</dbReference>
<dbReference type="Ensembl" id="ENSPTXT00000023620.1">
    <property type="protein sequence ID" value="ENSPTXP00000022913.1"/>
    <property type="gene ID" value="ENSPTXG00000015854.1"/>
</dbReference>
<dbReference type="AlphaFoldDB" id="A0A670ZJD2"/>
<feature type="region of interest" description="Disordered" evidence="1">
    <location>
        <begin position="34"/>
        <end position="67"/>
    </location>
</feature>
<evidence type="ECO:0000313" key="2">
    <source>
        <dbReference type="Ensembl" id="ENSPTXP00000022913.1"/>
    </source>
</evidence>
<reference evidence="2" key="1">
    <citation type="submission" date="2025-05" db="UniProtKB">
        <authorList>
            <consortium name="Ensembl"/>
        </authorList>
    </citation>
    <scope>IDENTIFICATION</scope>
</reference>